<evidence type="ECO:0008006" key="2">
    <source>
        <dbReference type="Google" id="ProtNLM"/>
    </source>
</evidence>
<dbReference type="EMBL" id="LAZR01010591">
    <property type="protein sequence ID" value="KKM66148.1"/>
    <property type="molecule type" value="Genomic_DNA"/>
</dbReference>
<dbReference type="Gene3D" id="3.40.630.10">
    <property type="entry name" value="Zn peptidases"/>
    <property type="match status" value="1"/>
</dbReference>
<organism evidence="1">
    <name type="scientific">marine sediment metagenome</name>
    <dbReference type="NCBI Taxonomy" id="412755"/>
    <lineage>
        <taxon>unclassified sequences</taxon>
        <taxon>metagenomes</taxon>
        <taxon>ecological metagenomes</taxon>
    </lineage>
</organism>
<gene>
    <name evidence="1" type="ORF">LCGC14_1484110</name>
</gene>
<dbReference type="AlphaFoldDB" id="A0A0F9J996"/>
<sequence>MNKLLSKLHFWMQPKETIFLHFAENILGSKIEAGKYSKNSRRVFIDNGGDVLFVAHLDTVLPPKIKKQTKKRLHASGLDDRLGCLLAYELGTKLCADILLTDDEEKCISTAQHHITKNYNWIVEFDRGGDDIVTYGIDNYEFQHALAEYWTIGFGSYSDIVDLPTLSCCFNLGIGYQHAHSKDSYVNLKQLNTQLKKFEWFYEKYSKTEFIADKQQKVSHNSSYIYDWQCDICGNEENVEEVHEYRMCITCFNQVIDNFFFAKEYDSKY</sequence>
<protein>
    <recommendedName>
        <fullName evidence="2">Peptidase M28 domain-containing protein</fullName>
    </recommendedName>
</protein>
<comment type="caution">
    <text evidence="1">The sequence shown here is derived from an EMBL/GenBank/DDBJ whole genome shotgun (WGS) entry which is preliminary data.</text>
</comment>
<name>A0A0F9J996_9ZZZZ</name>
<dbReference type="SUPFAM" id="SSF53187">
    <property type="entry name" value="Zn-dependent exopeptidases"/>
    <property type="match status" value="1"/>
</dbReference>
<accession>A0A0F9J996</accession>
<proteinExistence type="predicted"/>
<reference evidence="1" key="1">
    <citation type="journal article" date="2015" name="Nature">
        <title>Complex archaea that bridge the gap between prokaryotes and eukaryotes.</title>
        <authorList>
            <person name="Spang A."/>
            <person name="Saw J.H."/>
            <person name="Jorgensen S.L."/>
            <person name="Zaremba-Niedzwiedzka K."/>
            <person name="Martijn J."/>
            <person name="Lind A.E."/>
            <person name="van Eijk R."/>
            <person name="Schleper C."/>
            <person name="Guy L."/>
            <person name="Ettema T.J."/>
        </authorList>
    </citation>
    <scope>NUCLEOTIDE SEQUENCE</scope>
</reference>
<evidence type="ECO:0000313" key="1">
    <source>
        <dbReference type="EMBL" id="KKM66148.1"/>
    </source>
</evidence>